<evidence type="ECO:0008006" key="6">
    <source>
        <dbReference type="Google" id="ProtNLM"/>
    </source>
</evidence>
<dbReference type="AlphaFoldDB" id="A0AAU9I9E0"/>
<dbReference type="InterPro" id="IPR018369">
    <property type="entry name" value="Chaprnonin_Cpn10_CS"/>
</dbReference>
<evidence type="ECO:0000256" key="3">
    <source>
        <dbReference type="RuleBase" id="RU003479"/>
    </source>
</evidence>
<dbReference type="CDD" id="cd00320">
    <property type="entry name" value="cpn10"/>
    <property type="match status" value="1"/>
</dbReference>
<dbReference type="PRINTS" id="PR00297">
    <property type="entry name" value="CHAPERONIN10"/>
</dbReference>
<dbReference type="EMBL" id="CAJZBQ010000001">
    <property type="protein sequence ID" value="CAG9309937.1"/>
    <property type="molecule type" value="Genomic_DNA"/>
</dbReference>
<dbReference type="FunFam" id="2.30.33.40:FF:000002">
    <property type="entry name" value="10 kDa chaperonin, mitochondrial"/>
    <property type="match status" value="1"/>
</dbReference>
<dbReference type="PANTHER" id="PTHR10772:SF0">
    <property type="entry name" value="10 KDA HEAT SHOCK PROTEIN, MITOCHONDRIAL"/>
    <property type="match status" value="1"/>
</dbReference>
<dbReference type="InterPro" id="IPR011032">
    <property type="entry name" value="GroES-like_sf"/>
</dbReference>
<dbReference type="GO" id="GO:0051082">
    <property type="term" value="F:unfolded protein binding"/>
    <property type="evidence" value="ECO:0007669"/>
    <property type="project" value="TreeGrafter"/>
</dbReference>
<dbReference type="GO" id="GO:0005524">
    <property type="term" value="F:ATP binding"/>
    <property type="evidence" value="ECO:0007669"/>
    <property type="project" value="InterPro"/>
</dbReference>
<gene>
    <name evidence="4" type="ORF">BSTOLATCC_MIC151</name>
</gene>
<dbReference type="SUPFAM" id="SSF50129">
    <property type="entry name" value="GroES-like"/>
    <property type="match status" value="1"/>
</dbReference>
<comment type="caution">
    <text evidence="4">The sequence shown here is derived from an EMBL/GenBank/DDBJ whole genome shotgun (WGS) entry which is preliminary data.</text>
</comment>
<dbReference type="GO" id="GO:0044183">
    <property type="term" value="F:protein folding chaperone"/>
    <property type="evidence" value="ECO:0007669"/>
    <property type="project" value="InterPro"/>
</dbReference>
<dbReference type="GO" id="GO:0046872">
    <property type="term" value="F:metal ion binding"/>
    <property type="evidence" value="ECO:0007669"/>
    <property type="project" value="TreeGrafter"/>
</dbReference>
<dbReference type="HAMAP" id="MF_00580">
    <property type="entry name" value="CH10"/>
    <property type="match status" value="1"/>
</dbReference>
<name>A0AAU9I9E0_9CILI</name>
<organism evidence="4 5">
    <name type="scientific">Blepharisma stoltei</name>
    <dbReference type="NCBI Taxonomy" id="1481888"/>
    <lineage>
        <taxon>Eukaryota</taxon>
        <taxon>Sar</taxon>
        <taxon>Alveolata</taxon>
        <taxon>Ciliophora</taxon>
        <taxon>Postciliodesmatophora</taxon>
        <taxon>Heterotrichea</taxon>
        <taxon>Heterotrichida</taxon>
        <taxon>Blepharismidae</taxon>
        <taxon>Blepharisma</taxon>
    </lineage>
</organism>
<dbReference type="Proteomes" id="UP001162131">
    <property type="component" value="Unassembled WGS sequence"/>
</dbReference>
<evidence type="ECO:0000313" key="4">
    <source>
        <dbReference type="EMBL" id="CAG9309937.1"/>
    </source>
</evidence>
<evidence type="ECO:0000256" key="2">
    <source>
        <dbReference type="ARBA" id="ARBA00023186"/>
    </source>
</evidence>
<dbReference type="GO" id="GO:0005739">
    <property type="term" value="C:mitochondrion"/>
    <property type="evidence" value="ECO:0007669"/>
    <property type="project" value="UniProtKB-ARBA"/>
</dbReference>
<evidence type="ECO:0000256" key="1">
    <source>
        <dbReference type="ARBA" id="ARBA00006975"/>
    </source>
</evidence>
<dbReference type="Gene3D" id="2.30.33.40">
    <property type="entry name" value="GroES chaperonin"/>
    <property type="match status" value="1"/>
</dbReference>
<sequence length="100" mass="11146">MLSNFRKITPLLNRVMIKRFEVPNKSAGGILLPETKEKDMQIGEVIAIGPGSYDEQGNFQEIAVKVGQKVLLPPYGGTSVDFKDEKYSIYKDSEILAVLE</sequence>
<dbReference type="Pfam" id="PF00166">
    <property type="entry name" value="Cpn10"/>
    <property type="match status" value="1"/>
</dbReference>
<comment type="similarity">
    <text evidence="1 3">Belongs to the GroES chaperonin family.</text>
</comment>
<protein>
    <recommendedName>
        <fullName evidence="6">10 kDa chaperonin, mitochondrial</fullName>
    </recommendedName>
</protein>
<accession>A0AAU9I9E0</accession>
<dbReference type="PANTHER" id="PTHR10772">
    <property type="entry name" value="10 KDA HEAT SHOCK PROTEIN"/>
    <property type="match status" value="1"/>
</dbReference>
<dbReference type="InterPro" id="IPR020818">
    <property type="entry name" value="Chaperonin_GroES"/>
</dbReference>
<proteinExistence type="inferred from homology"/>
<dbReference type="SMART" id="SM00883">
    <property type="entry name" value="Cpn10"/>
    <property type="match status" value="1"/>
</dbReference>
<reference evidence="4" key="1">
    <citation type="submission" date="2021-09" db="EMBL/GenBank/DDBJ databases">
        <authorList>
            <consortium name="AG Swart"/>
            <person name="Singh M."/>
            <person name="Singh A."/>
            <person name="Seah K."/>
            <person name="Emmerich C."/>
        </authorList>
    </citation>
    <scope>NUCLEOTIDE SEQUENCE</scope>
    <source>
        <strain evidence="4">ATCC30299</strain>
    </source>
</reference>
<dbReference type="PROSITE" id="PS00681">
    <property type="entry name" value="CHAPERONINS_CPN10"/>
    <property type="match status" value="1"/>
</dbReference>
<evidence type="ECO:0000313" key="5">
    <source>
        <dbReference type="Proteomes" id="UP001162131"/>
    </source>
</evidence>
<dbReference type="InterPro" id="IPR037124">
    <property type="entry name" value="Chaperonin_GroES_sf"/>
</dbReference>
<keyword evidence="2 3" id="KW-0143">Chaperone</keyword>
<keyword evidence="5" id="KW-1185">Reference proteome</keyword>
<dbReference type="GO" id="GO:0051087">
    <property type="term" value="F:protein-folding chaperone binding"/>
    <property type="evidence" value="ECO:0007669"/>
    <property type="project" value="TreeGrafter"/>
</dbReference>